<evidence type="ECO:0000313" key="4">
    <source>
        <dbReference type="Proteomes" id="UP000029864"/>
    </source>
</evidence>
<reference evidence="3 5" key="2">
    <citation type="submission" date="2020-08" db="EMBL/GenBank/DDBJ databases">
        <title>Sequencing the genomes of 1000 actinobacteria strains.</title>
        <authorList>
            <person name="Klenk H.-P."/>
        </authorList>
    </citation>
    <scope>NUCLEOTIDE SEQUENCE [LARGE SCALE GENOMIC DNA]</scope>
    <source>
        <strain evidence="3 5">DSM 21065</strain>
    </source>
</reference>
<dbReference type="InterPro" id="IPR014717">
    <property type="entry name" value="Transl_elong_EF1B/ribsomal_bS6"/>
</dbReference>
<dbReference type="Pfam" id="PF04350">
    <property type="entry name" value="PilO"/>
    <property type="match status" value="1"/>
</dbReference>
<feature type="transmembrane region" description="Helical" evidence="1">
    <location>
        <begin position="6"/>
        <end position="25"/>
    </location>
</feature>
<keyword evidence="1" id="KW-0472">Membrane</keyword>
<dbReference type="RefSeq" id="WP_035834598.1">
    <property type="nucleotide sequence ID" value="NZ_JACHBQ010000001.1"/>
</dbReference>
<reference evidence="2 4" key="1">
    <citation type="submission" date="2014-08" db="EMBL/GenBank/DDBJ databases">
        <authorList>
            <person name="Sisinthy S."/>
        </authorList>
    </citation>
    <scope>NUCLEOTIDE SEQUENCE [LARGE SCALE GENOMIC DNA]</scope>
    <source>
        <strain evidence="2 4">RuG17</strain>
    </source>
</reference>
<evidence type="ECO:0000313" key="5">
    <source>
        <dbReference type="Proteomes" id="UP000561726"/>
    </source>
</evidence>
<dbReference type="InterPro" id="IPR007445">
    <property type="entry name" value="PilO"/>
</dbReference>
<dbReference type="AlphaFoldDB" id="A0A099JV90"/>
<evidence type="ECO:0000313" key="3">
    <source>
        <dbReference type="EMBL" id="MBB5639517.1"/>
    </source>
</evidence>
<accession>A0A099JV90</accession>
<dbReference type="Proteomes" id="UP000561726">
    <property type="component" value="Unassembled WGS sequence"/>
</dbReference>
<dbReference type="PANTHER" id="PTHR39555">
    <property type="entry name" value="FIMBRIAL ASSEMBLY PROTEIN PILO-LIKE PROTEIN-RELATED"/>
    <property type="match status" value="1"/>
</dbReference>
<evidence type="ECO:0000256" key="1">
    <source>
        <dbReference type="SAM" id="Phobius"/>
    </source>
</evidence>
<organism evidence="2 4">
    <name type="scientific">Cryobacterium roopkundense</name>
    <dbReference type="NCBI Taxonomy" id="1001240"/>
    <lineage>
        <taxon>Bacteria</taxon>
        <taxon>Bacillati</taxon>
        <taxon>Actinomycetota</taxon>
        <taxon>Actinomycetes</taxon>
        <taxon>Micrococcales</taxon>
        <taxon>Microbacteriaceae</taxon>
        <taxon>Cryobacterium</taxon>
    </lineage>
</organism>
<keyword evidence="4" id="KW-1185">Reference proteome</keyword>
<dbReference type="eggNOG" id="COG3167">
    <property type="taxonomic scope" value="Bacteria"/>
</dbReference>
<proteinExistence type="predicted"/>
<protein>
    <submittedName>
        <fullName evidence="3">Tfp pilus assembly protein PilO</fullName>
    </submittedName>
</protein>
<keyword evidence="1" id="KW-1133">Transmembrane helix</keyword>
<gene>
    <name evidence="3" type="ORF">BJ997_000065</name>
    <name evidence="2" type="ORF">GY21_00875</name>
</gene>
<dbReference type="Proteomes" id="UP000029864">
    <property type="component" value="Unassembled WGS sequence"/>
</dbReference>
<dbReference type="OrthoDB" id="5125831at2"/>
<keyword evidence="1" id="KW-0812">Transmembrane</keyword>
<sequence length="241" mass="24677">MDKNRLWVIGAVLVIGAVVVLGWVLGISPKLSEVRAHSAERETTLAQNAAYEAQIVSLKKQFEDIDSLKADLSDIVQAVPASAQMPALLGELNQVAASSQVVISAFTANDAQAYDPALLAVVDTAVVAPEATPTPAPSAATDADAVAANAVTAGVAGVGSVGGVDPRITPSNFIAIPISITVDAPYDNVLDFVSGVQSRQRLVLVTAVSTTVPTVEGSVTGTITAFVYVLLDSNAEAAEVQ</sequence>
<dbReference type="Gene3D" id="3.30.70.60">
    <property type="match status" value="1"/>
</dbReference>
<dbReference type="EMBL" id="JPXF01000002">
    <property type="protein sequence ID" value="KGJ82354.1"/>
    <property type="molecule type" value="Genomic_DNA"/>
</dbReference>
<dbReference type="STRING" id="1001240.GY21_00875"/>
<comment type="caution">
    <text evidence="2">The sequence shown here is derived from an EMBL/GenBank/DDBJ whole genome shotgun (WGS) entry which is preliminary data.</text>
</comment>
<evidence type="ECO:0000313" key="2">
    <source>
        <dbReference type="EMBL" id="KGJ82354.1"/>
    </source>
</evidence>
<dbReference type="PANTHER" id="PTHR39555:SF1">
    <property type="entry name" value="TYPE IV PILUS INNER MEMBRANE COMPONENT PILO"/>
    <property type="match status" value="1"/>
</dbReference>
<dbReference type="EMBL" id="JACHBQ010000001">
    <property type="protein sequence ID" value="MBB5639517.1"/>
    <property type="molecule type" value="Genomic_DNA"/>
</dbReference>
<name>A0A099JV90_9MICO</name>
<dbReference type="GO" id="GO:0043107">
    <property type="term" value="P:type IV pilus-dependent motility"/>
    <property type="evidence" value="ECO:0007669"/>
    <property type="project" value="InterPro"/>
</dbReference>
<dbReference type="GO" id="GO:0043683">
    <property type="term" value="P:type IV pilus assembly"/>
    <property type="evidence" value="ECO:0007669"/>
    <property type="project" value="InterPro"/>
</dbReference>